<feature type="compositionally biased region" description="Polar residues" evidence="5">
    <location>
        <begin position="70"/>
        <end position="83"/>
    </location>
</feature>
<feature type="region of interest" description="Disordered" evidence="5">
    <location>
        <begin position="67"/>
        <end position="92"/>
    </location>
</feature>
<evidence type="ECO:0000313" key="6">
    <source>
        <dbReference type="EMBL" id="KAJ1126697.1"/>
    </source>
</evidence>
<feature type="region of interest" description="Disordered" evidence="5">
    <location>
        <begin position="120"/>
        <end position="169"/>
    </location>
</feature>
<dbReference type="InterPro" id="IPR000740">
    <property type="entry name" value="GrpE"/>
</dbReference>
<dbReference type="GO" id="GO:0051082">
    <property type="term" value="F:unfolded protein binding"/>
    <property type="evidence" value="ECO:0007669"/>
    <property type="project" value="TreeGrafter"/>
</dbReference>
<evidence type="ECO:0000256" key="3">
    <source>
        <dbReference type="RuleBase" id="RU004478"/>
    </source>
</evidence>
<evidence type="ECO:0000256" key="1">
    <source>
        <dbReference type="ARBA" id="ARBA00009054"/>
    </source>
</evidence>
<dbReference type="GO" id="GO:0006457">
    <property type="term" value="P:protein folding"/>
    <property type="evidence" value="ECO:0007669"/>
    <property type="project" value="InterPro"/>
</dbReference>
<dbReference type="AlphaFoldDB" id="A0AAV7PH67"/>
<dbReference type="Gene3D" id="2.30.22.10">
    <property type="entry name" value="Head domain of nucleotide exchange factor GrpE"/>
    <property type="match status" value="1"/>
</dbReference>
<evidence type="ECO:0000256" key="5">
    <source>
        <dbReference type="SAM" id="MobiDB-lite"/>
    </source>
</evidence>
<dbReference type="SUPFAM" id="SSF51064">
    <property type="entry name" value="Head domain of nucleotide exchange factor GrpE"/>
    <property type="match status" value="1"/>
</dbReference>
<dbReference type="GO" id="GO:0000774">
    <property type="term" value="F:adenyl-nucleotide exchange factor activity"/>
    <property type="evidence" value="ECO:0007669"/>
    <property type="project" value="InterPro"/>
</dbReference>
<dbReference type="Pfam" id="PF01025">
    <property type="entry name" value="GrpE"/>
    <property type="match status" value="1"/>
</dbReference>
<proteinExistence type="inferred from homology"/>
<dbReference type="GO" id="GO:0042803">
    <property type="term" value="F:protein homodimerization activity"/>
    <property type="evidence" value="ECO:0007669"/>
    <property type="project" value="InterPro"/>
</dbReference>
<dbReference type="PANTHER" id="PTHR21237">
    <property type="entry name" value="GRPE PROTEIN"/>
    <property type="match status" value="1"/>
</dbReference>
<dbReference type="Proteomes" id="UP001066276">
    <property type="component" value="Chromosome 7"/>
</dbReference>
<dbReference type="PANTHER" id="PTHR21237:SF10">
    <property type="entry name" value="GRPE PROTEIN HOMOLOG 2, MITOCHONDRIAL"/>
    <property type="match status" value="1"/>
</dbReference>
<sequence length="337" mass="36775">MNMAAAGLVRGLRAGWGHLCGAAVRSRGSVRLLSSTTTAAPQEESGLLDHTNSAKALTFCRRQHYGVPNTRETSTPSRGSCSGTKGEDHTHNKCANCVHSRKDLKKEEKALADQALSWLQNIEDPTNSTQVEMTTSGSSPAGPPQDSETRGAQNNDASQKASPTESDEDHMYAIQALERKVMSLERQLRDAMVRHDTAVAEAENLRRRTQQIVVDAKQFGIHTFCRDLVVIADCLTKMSEDLVKEESAGLTMKDVSESVADMEVQLQDIFQKHGLTKISPVGGQYTPYEHEIESHVPTTGVTPGTVVAVTRTGYRLHGRTLRYALVQVSMEGRTTSA</sequence>
<evidence type="ECO:0000256" key="4">
    <source>
        <dbReference type="SAM" id="Coils"/>
    </source>
</evidence>
<reference evidence="6" key="1">
    <citation type="journal article" date="2022" name="bioRxiv">
        <title>Sequencing and chromosome-scale assembly of the giantPleurodeles waltlgenome.</title>
        <authorList>
            <person name="Brown T."/>
            <person name="Elewa A."/>
            <person name="Iarovenko S."/>
            <person name="Subramanian E."/>
            <person name="Araus A.J."/>
            <person name="Petzold A."/>
            <person name="Susuki M."/>
            <person name="Suzuki K.-i.T."/>
            <person name="Hayashi T."/>
            <person name="Toyoda A."/>
            <person name="Oliveira C."/>
            <person name="Osipova E."/>
            <person name="Leigh N.D."/>
            <person name="Simon A."/>
            <person name="Yun M.H."/>
        </authorList>
    </citation>
    <scope>NUCLEOTIDE SEQUENCE</scope>
    <source>
        <strain evidence="6">20211129_DDA</strain>
        <tissue evidence="6">Liver</tissue>
    </source>
</reference>
<dbReference type="GO" id="GO:0001405">
    <property type="term" value="C:PAM complex, Tim23 associated import motor"/>
    <property type="evidence" value="ECO:0007669"/>
    <property type="project" value="TreeGrafter"/>
</dbReference>
<feature type="coiled-coil region" evidence="4">
    <location>
        <begin position="174"/>
        <end position="208"/>
    </location>
</feature>
<name>A0AAV7PH67_PLEWA</name>
<dbReference type="CDD" id="cd00446">
    <property type="entry name" value="GrpE"/>
    <property type="match status" value="1"/>
</dbReference>
<feature type="compositionally biased region" description="Polar residues" evidence="5">
    <location>
        <begin position="150"/>
        <end position="164"/>
    </location>
</feature>
<organism evidence="6 7">
    <name type="scientific">Pleurodeles waltl</name>
    <name type="common">Iberian ribbed newt</name>
    <dbReference type="NCBI Taxonomy" id="8319"/>
    <lineage>
        <taxon>Eukaryota</taxon>
        <taxon>Metazoa</taxon>
        <taxon>Chordata</taxon>
        <taxon>Craniata</taxon>
        <taxon>Vertebrata</taxon>
        <taxon>Euteleostomi</taxon>
        <taxon>Amphibia</taxon>
        <taxon>Batrachia</taxon>
        <taxon>Caudata</taxon>
        <taxon>Salamandroidea</taxon>
        <taxon>Salamandridae</taxon>
        <taxon>Pleurodelinae</taxon>
        <taxon>Pleurodeles</taxon>
    </lineage>
</organism>
<keyword evidence="4" id="KW-0175">Coiled coil</keyword>
<dbReference type="InterPro" id="IPR009012">
    <property type="entry name" value="GrpE_head"/>
</dbReference>
<protein>
    <recommendedName>
        <fullName evidence="8">GrpE protein homolog</fullName>
    </recommendedName>
</protein>
<keyword evidence="7" id="KW-1185">Reference proteome</keyword>
<dbReference type="PRINTS" id="PR00773">
    <property type="entry name" value="GRPEPROTEIN"/>
</dbReference>
<evidence type="ECO:0000313" key="7">
    <source>
        <dbReference type="Proteomes" id="UP001066276"/>
    </source>
</evidence>
<dbReference type="GO" id="GO:0051087">
    <property type="term" value="F:protein-folding chaperone binding"/>
    <property type="evidence" value="ECO:0007669"/>
    <property type="project" value="InterPro"/>
</dbReference>
<dbReference type="Gene3D" id="3.90.20.20">
    <property type="match status" value="1"/>
</dbReference>
<comment type="caution">
    <text evidence="6">The sequence shown here is derived from an EMBL/GenBank/DDBJ whole genome shotgun (WGS) entry which is preliminary data.</text>
</comment>
<feature type="compositionally biased region" description="Polar residues" evidence="5">
    <location>
        <begin position="120"/>
        <end position="139"/>
    </location>
</feature>
<keyword evidence="2" id="KW-0143">Chaperone</keyword>
<comment type="similarity">
    <text evidence="1 3">Belongs to the GrpE family.</text>
</comment>
<dbReference type="SUPFAM" id="SSF58014">
    <property type="entry name" value="Coiled-coil domain of nucleotide exchange factor GrpE"/>
    <property type="match status" value="1"/>
</dbReference>
<dbReference type="HAMAP" id="MF_01151">
    <property type="entry name" value="GrpE"/>
    <property type="match status" value="1"/>
</dbReference>
<gene>
    <name evidence="6" type="ORF">NDU88_005103</name>
</gene>
<accession>A0AAV7PH67</accession>
<dbReference type="InterPro" id="IPR013805">
    <property type="entry name" value="GrpE_CC"/>
</dbReference>
<dbReference type="EMBL" id="JANPWB010000011">
    <property type="protein sequence ID" value="KAJ1126697.1"/>
    <property type="molecule type" value="Genomic_DNA"/>
</dbReference>
<evidence type="ECO:0000256" key="2">
    <source>
        <dbReference type="ARBA" id="ARBA00023186"/>
    </source>
</evidence>
<dbReference type="GO" id="GO:0030150">
    <property type="term" value="P:protein import into mitochondrial matrix"/>
    <property type="evidence" value="ECO:0007669"/>
    <property type="project" value="TreeGrafter"/>
</dbReference>
<evidence type="ECO:0008006" key="8">
    <source>
        <dbReference type="Google" id="ProtNLM"/>
    </source>
</evidence>